<dbReference type="Gene3D" id="3.90.180.10">
    <property type="entry name" value="Medium-chain alcohol dehydrogenases, catalytic domain"/>
    <property type="match status" value="1"/>
</dbReference>
<evidence type="ECO:0008006" key="2">
    <source>
        <dbReference type="Google" id="ProtNLM"/>
    </source>
</evidence>
<feature type="non-terminal residue" evidence="1">
    <location>
        <position position="1"/>
    </location>
</feature>
<dbReference type="AlphaFoldDB" id="X1QPK7"/>
<accession>X1QPK7</accession>
<gene>
    <name evidence="1" type="ORF">S06H3_61477</name>
</gene>
<dbReference type="EMBL" id="BARV01040322">
    <property type="protein sequence ID" value="GAI52905.1"/>
    <property type="molecule type" value="Genomic_DNA"/>
</dbReference>
<reference evidence="1" key="1">
    <citation type="journal article" date="2014" name="Front. Microbiol.">
        <title>High frequency of phylogenetically diverse reductive dehalogenase-homologous genes in deep subseafloor sedimentary metagenomes.</title>
        <authorList>
            <person name="Kawai M."/>
            <person name="Futagami T."/>
            <person name="Toyoda A."/>
            <person name="Takaki Y."/>
            <person name="Nishi S."/>
            <person name="Hori S."/>
            <person name="Arai W."/>
            <person name="Tsubouchi T."/>
            <person name="Morono Y."/>
            <person name="Uchiyama I."/>
            <person name="Ito T."/>
            <person name="Fujiyama A."/>
            <person name="Inagaki F."/>
            <person name="Takami H."/>
        </authorList>
    </citation>
    <scope>NUCLEOTIDE SEQUENCE</scope>
    <source>
        <strain evidence="1">Expedition CK06-06</strain>
    </source>
</reference>
<evidence type="ECO:0000313" key="1">
    <source>
        <dbReference type="EMBL" id="GAI52905.1"/>
    </source>
</evidence>
<organism evidence="1">
    <name type="scientific">marine sediment metagenome</name>
    <dbReference type="NCBI Taxonomy" id="412755"/>
    <lineage>
        <taxon>unclassified sequences</taxon>
        <taxon>metagenomes</taxon>
        <taxon>ecological metagenomes</taxon>
    </lineage>
</organism>
<protein>
    <recommendedName>
        <fullName evidence="2">Alcohol dehydrogenase-like C-terminal domain-containing protein</fullName>
    </recommendedName>
</protein>
<name>X1QPK7_9ZZZZ</name>
<proteinExistence type="predicted"/>
<sequence>TRDELSLFGSWNSYSRPFPGKEWYMTKKFMEEGLLYSKPLISHRIRLMNAKKDLEEIYYKKNKKLIKAMLLID</sequence>
<comment type="caution">
    <text evidence="1">The sequence shown here is derived from an EMBL/GenBank/DDBJ whole genome shotgun (WGS) entry which is preliminary data.</text>
</comment>